<evidence type="ECO:0000256" key="9">
    <source>
        <dbReference type="ARBA" id="ARBA00023180"/>
    </source>
</evidence>
<evidence type="ECO:0000256" key="2">
    <source>
        <dbReference type="ARBA" id="ARBA00004613"/>
    </source>
</evidence>
<evidence type="ECO:0000256" key="3">
    <source>
        <dbReference type="ARBA" id="ARBA00008234"/>
    </source>
</evidence>
<evidence type="ECO:0000256" key="5">
    <source>
        <dbReference type="ARBA" id="ARBA00022723"/>
    </source>
</evidence>
<comment type="caution">
    <text evidence="13">The sequence shown here is derived from an EMBL/GenBank/DDBJ whole genome shotgun (WGS) entry which is preliminary data.</text>
</comment>
<sequence>MTSALLLLQVLLLGEAVTAFPFPFSKKSVKVATPTFANTPDDTIILEVVGQLNTTVHNKDQCAGCQDWLAIGKNLAQQRPELVPLALTKWCLENGQGSPYTCQLNYGLNTVNGSSTGSNVADMLSGIDAYGYDGQLYCHYRGNGKCKKPATPSVSVSDMWPAKLPQHMVAPEPSWNDTFNVLHFSDFHIELDYTVGGEANCTTTTMCCGSHSANKSPRPQGSHYSGRWDSFYDSFYDANMSFVKGANVVPSFQDSDIWSPATSFGNYQCDAPELLVNSSLSSAIRYAHNHSLDVEFTLFTGDMIAHDESKYISLESTKESEQFIFRDMKTALGNIPVYAALGNHDSYPYGALAPEGSGFENRMAWNADLMSEIWQDYNWLNASEAQYAKTHYTGFSVETAHGLKVISLNSNAWLNQNYYAFLNASQPDNFGQFKFLIDELVASEANNQRVWIISHIPPATGGLPIPSNVFAEIVERFSPSTIAAIFFGHTHEDQFEVMYAGSGKDPKTIENVVNSAWIMQSITPFVGYNPSWRYYEVDRKTFSVMDAHNFYAELDKTYDNNGEEPEWKYEYSSRHGYNITWPETSPLNATYWHLVAEKINSSADARQAYGNYRRRFSPYSPNCHAKNSCTQDYCFVSTFTIDEYDDCIAALPKNK</sequence>
<evidence type="ECO:0000256" key="4">
    <source>
        <dbReference type="ARBA" id="ARBA00022525"/>
    </source>
</evidence>
<keyword evidence="7" id="KW-0378">Hydrolase</keyword>
<evidence type="ECO:0000259" key="11">
    <source>
        <dbReference type="Pfam" id="PF00149"/>
    </source>
</evidence>
<comment type="cofactor">
    <cofactor evidence="1">
        <name>Zn(2+)</name>
        <dbReference type="ChEBI" id="CHEBI:29105"/>
    </cofactor>
</comment>
<organism evidence="13 14">
    <name type="scientific">Maudiozyma humilis</name>
    <name type="common">Sour dough yeast</name>
    <name type="synonym">Kazachstania humilis</name>
    <dbReference type="NCBI Taxonomy" id="51915"/>
    <lineage>
        <taxon>Eukaryota</taxon>
        <taxon>Fungi</taxon>
        <taxon>Dikarya</taxon>
        <taxon>Ascomycota</taxon>
        <taxon>Saccharomycotina</taxon>
        <taxon>Saccharomycetes</taxon>
        <taxon>Saccharomycetales</taxon>
        <taxon>Saccharomycetaceae</taxon>
        <taxon>Maudiozyma</taxon>
    </lineage>
</organism>
<dbReference type="GO" id="GO:0046872">
    <property type="term" value="F:metal ion binding"/>
    <property type="evidence" value="ECO:0007669"/>
    <property type="project" value="UniProtKB-KW"/>
</dbReference>
<feature type="chain" id="PRO_5043820375" description="Calcineurin-like phosphoesterase domain-containing protein" evidence="10">
    <location>
        <begin position="20"/>
        <end position="655"/>
    </location>
</feature>
<feature type="domain" description="Sphingomyelin phosphodiesterase C-terminal" evidence="12">
    <location>
        <begin position="513"/>
        <end position="649"/>
    </location>
</feature>
<proteinExistence type="inferred from homology"/>
<keyword evidence="4" id="KW-0964">Secreted</keyword>
<dbReference type="AlphaFoldDB" id="A0AAV5RS71"/>
<dbReference type="Gene3D" id="3.60.21.10">
    <property type="match status" value="1"/>
</dbReference>
<keyword evidence="6 10" id="KW-0732">Signal</keyword>
<dbReference type="Pfam" id="PF19272">
    <property type="entry name" value="ASMase_C"/>
    <property type="match status" value="1"/>
</dbReference>
<accession>A0AAV5RS71</accession>
<feature type="domain" description="Calcineurin-like phosphoesterase" evidence="11">
    <location>
        <begin position="290"/>
        <end position="492"/>
    </location>
</feature>
<keyword evidence="14" id="KW-1185">Reference proteome</keyword>
<evidence type="ECO:0008006" key="15">
    <source>
        <dbReference type="Google" id="ProtNLM"/>
    </source>
</evidence>
<gene>
    <name evidence="13" type="ORF">DAKH74_010300</name>
</gene>
<dbReference type="PANTHER" id="PTHR10340:SF27">
    <property type="entry name" value="ACL091CP"/>
    <property type="match status" value="1"/>
</dbReference>
<dbReference type="SUPFAM" id="SSF56300">
    <property type="entry name" value="Metallo-dependent phosphatases"/>
    <property type="match status" value="1"/>
</dbReference>
<evidence type="ECO:0000256" key="6">
    <source>
        <dbReference type="ARBA" id="ARBA00022729"/>
    </source>
</evidence>
<evidence type="ECO:0000256" key="1">
    <source>
        <dbReference type="ARBA" id="ARBA00001947"/>
    </source>
</evidence>
<protein>
    <recommendedName>
        <fullName evidence="15">Calcineurin-like phosphoesterase domain-containing protein</fullName>
    </recommendedName>
</protein>
<dbReference type="InterPro" id="IPR004843">
    <property type="entry name" value="Calcineurin-like_PHP"/>
</dbReference>
<keyword evidence="5" id="KW-0479">Metal-binding</keyword>
<dbReference type="CDD" id="cd00842">
    <property type="entry name" value="MPP_ASMase"/>
    <property type="match status" value="1"/>
</dbReference>
<dbReference type="InterPro" id="IPR041805">
    <property type="entry name" value="ASMase/PPN1_MPP"/>
</dbReference>
<evidence type="ECO:0000313" key="14">
    <source>
        <dbReference type="Proteomes" id="UP001377567"/>
    </source>
</evidence>
<comment type="subcellular location">
    <subcellularLocation>
        <location evidence="2">Secreted</location>
    </subcellularLocation>
</comment>
<dbReference type="PANTHER" id="PTHR10340">
    <property type="entry name" value="SPHINGOMYELIN PHOSPHODIESTERASE"/>
    <property type="match status" value="1"/>
</dbReference>
<comment type="similarity">
    <text evidence="3">Belongs to the acid sphingomyelinase family.</text>
</comment>
<dbReference type="Pfam" id="PF00149">
    <property type="entry name" value="Metallophos"/>
    <property type="match status" value="1"/>
</dbReference>
<keyword evidence="9" id="KW-0325">Glycoprotein</keyword>
<feature type="signal peptide" evidence="10">
    <location>
        <begin position="1"/>
        <end position="19"/>
    </location>
</feature>
<evidence type="ECO:0000256" key="10">
    <source>
        <dbReference type="SAM" id="SignalP"/>
    </source>
</evidence>
<dbReference type="Proteomes" id="UP001377567">
    <property type="component" value="Unassembled WGS sequence"/>
</dbReference>
<keyword evidence="8" id="KW-0862">Zinc</keyword>
<dbReference type="GO" id="GO:0005576">
    <property type="term" value="C:extracellular region"/>
    <property type="evidence" value="ECO:0007669"/>
    <property type="project" value="UniProtKB-SubCell"/>
</dbReference>
<dbReference type="GO" id="GO:0008081">
    <property type="term" value="F:phosphoric diester hydrolase activity"/>
    <property type="evidence" value="ECO:0007669"/>
    <property type="project" value="TreeGrafter"/>
</dbReference>
<dbReference type="EMBL" id="BTGD01000003">
    <property type="protein sequence ID" value="GMM54414.1"/>
    <property type="molecule type" value="Genomic_DNA"/>
</dbReference>
<evidence type="ECO:0000256" key="7">
    <source>
        <dbReference type="ARBA" id="ARBA00022801"/>
    </source>
</evidence>
<evidence type="ECO:0000313" key="13">
    <source>
        <dbReference type="EMBL" id="GMM54414.1"/>
    </source>
</evidence>
<evidence type="ECO:0000259" key="12">
    <source>
        <dbReference type="Pfam" id="PF19272"/>
    </source>
</evidence>
<name>A0AAV5RS71_MAUHU</name>
<dbReference type="InterPro" id="IPR029052">
    <property type="entry name" value="Metallo-depent_PP-like"/>
</dbReference>
<dbReference type="InterPro" id="IPR045473">
    <property type="entry name" value="ASM_C"/>
</dbReference>
<reference evidence="13 14" key="1">
    <citation type="journal article" date="2023" name="Elife">
        <title>Identification of key yeast species and microbe-microbe interactions impacting larval growth of Drosophila in the wild.</title>
        <authorList>
            <person name="Mure A."/>
            <person name="Sugiura Y."/>
            <person name="Maeda R."/>
            <person name="Honda K."/>
            <person name="Sakurai N."/>
            <person name="Takahashi Y."/>
            <person name="Watada M."/>
            <person name="Katoh T."/>
            <person name="Gotoh A."/>
            <person name="Gotoh Y."/>
            <person name="Taniguchi I."/>
            <person name="Nakamura K."/>
            <person name="Hayashi T."/>
            <person name="Katayama T."/>
            <person name="Uemura T."/>
            <person name="Hattori Y."/>
        </authorList>
    </citation>
    <scope>NUCLEOTIDE SEQUENCE [LARGE SCALE GENOMIC DNA]</scope>
    <source>
        <strain evidence="13 14">KH-74</strain>
    </source>
</reference>
<evidence type="ECO:0000256" key="8">
    <source>
        <dbReference type="ARBA" id="ARBA00022833"/>
    </source>
</evidence>